<dbReference type="RefSeq" id="WP_124867807.1">
    <property type="nucleotide sequence ID" value="NZ_CP034183.1"/>
</dbReference>
<dbReference type="InterPro" id="IPR002514">
    <property type="entry name" value="Transposase_8"/>
</dbReference>
<sequence length="99" mass="11248">MPGRNHSREFKLQVVNQINSSQRTTAQLSREHGLVPSLIHRWRKEVEARGEAAFTDGVATDRSAELRIAELERYCGQLALENTILKKSLATYRLNKGTK</sequence>
<protein>
    <recommendedName>
        <fullName evidence="9">Transposase</fullName>
    </recommendedName>
</protein>
<dbReference type="GO" id="GO:0004803">
    <property type="term" value="F:transposase activity"/>
    <property type="evidence" value="ECO:0007669"/>
    <property type="project" value="InterPro"/>
</dbReference>
<dbReference type="AlphaFoldDB" id="A0A3G8YIS2"/>
<dbReference type="KEGG" id="dph:EHF33_03140"/>
<dbReference type="InterPro" id="IPR009057">
    <property type="entry name" value="Homeodomain-like_sf"/>
</dbReference>
<dbReference type="EMBL" id="CP034184">
    <property type="protein sequence ID" value="AZI44167.1"/>
    <property type="molecule type" value="Genomic_DNA"/>
</dbReference>
<dbReference type="Proteomes" id="UP000276417">
    <property type="component" value="Chromosome 1"/>
</dbReference>
<dbReference type="GO" id="GO:0003677">
    <property type="term" value="F:DNA binding"/>
    <property type="evidence" value="ECO:0007669"/>
    <property type="project" value="InterPro"/>
</dbReference>
<reference evidence="4 8" key="1">
    <citation type="submission" date="2018-11" db="EMBL/GenBank/DDBJ databases">
        <title>Deinococcus shelandsis sp. nov., isolated from South Shetland Islands soil of Antarctica.</title>
        <authorList>
            <person name="Tian J."/>
        </authorList>
    </citation>
    <scope>NUCLEOTIDE SEQUENCE [LARGE SCALE GENOMIC DNA]</scope>
    <source>
        <strain evidence="4 8">S14-83T</strain>
        <plasmid evidence="7 8">unnamed2</plasmid>
    </source>
</reference>
<evidence type="ECO:0000313" key="1">
    <source>
        <dbReference type="EMBL" id="AZI41868.1"/>
    </source>
</evidence>
<evidence type="ECO:0000313" key="7">
    <source>
        <dbReference type="EMBL" id="AZI44860.1"/>
    </source>
</evidence>
<evidence type="ECO:0000313" key="5">
    <source>
        <dbReference type="EMBL" id="AZI44287.1"/>
    </source>
</evidence>
<dbReference type="InterPro" id="IPR036388">
    <property type="entry name" value="WH-like_DNA-bd_sf"/>
</dbReference>
<dbReference type="EMBL" id="CP034184">
    <property type="protein sequence ID" value="AZI44365.1"/>
    <property type="molecule type" value="Genomic_DNA"/>
</dbReference>
<dbReference type="EMBL" id="CP034183">
    <property type="protein sequence ID" value="AZI41868.1"/>
    <property type="molecule type" value="Genomic_DNA"/>
</dbReference>
<dbReference type="KEGG" id="dph:EHF33_13845"/>
<organism evidence="4 8">
    <name type="scientific">Deinococcus psychrotolerans</name>
    <dbReference type="NCBI Taxonomy" id="2489213"/>
    <lineage>
        <taxon>Bacteria</taxon>
        <taxon>Thermotogati</taxon>
        <taxon>Deinococcota</taxon>
        <taxon>Deinococci</taxon>
        <taxon>Deinococcales</taxon>
        <taxon>Deinococcaceae</taxon>
        <taxon>Deinococcus</taxon>
    </lineage>
</organism>
<dbReference type="EMBL" id="CP034184">
    <property type="protein sequence ID" value="AZI44005.1"/>
    <property type="molecule type" value="Genomic_DNA"/>
</dbReference>
<gene>
    <name evidence="1" type="ORF">EHF33_03140</name>
    <name evidence="2" type="ORF">EHF33_13845</name>
    <name evidence="3" type="ORF">EHF33_14410</name>
    <name evidence="4" type="ORF">EHF33_14795</name>
    <name evidence="5" type="ORF">EHF33_15470</name>
    <name evidence="6" type="ORF">EHF33_15905</name>
    <name evidence="7" type="ORF">EHF33_18250</name>
</gene>
<evidence type="ECO:0000313" key="2">
    <source>
        <dbReference type="EMBL" id="AZI44005.1"/>
    </source>
</evidence>
<dbReference type="OrthoDB" id="69865at2"/>
<evidence type="ECO:0000313" key="4">
    <source>
        <dbReference type="EMBL" id="AZI44167.1"/>
    </source>
</evidence>
<dbReference type="KEGG" id="dph:EHF33_15905"/>
<dbReference type="Pfam" id="PF01527">
    <property type="entry name" value="HTH_Tnp_1"/>
    <property type="match status" value="1"/>
</dbReference>
<dbReference type="Gene3D" id="1.10.10.10">
    <property type="entry name" value="Winged helix-like DNA-binding domain superfamily/Winged helix DNA-binding domain"/>
    <property type="match status" value="1"/>
</dbReference>
<proteinExistence type="predicted"/>
<dbReference type="EMBL" id="CP034184">
    <property type="protein sequence ID" value="AZI44287.1"/>
    <property type="molecule type" value="Genomic_DNA"/>
</dbReference>
<evidence type="ECO:0000313" key="6">
    <source>
        <dbReference type="EMBL" id="AZI44365.1"/>
    </source>
</evidence>
<dbReference type="SUPFAM" id="SSF46689">
    <property type="entry name" value="Homeodomain-like"/>
    <property type="match status" value="1"/>
</dbReference>
<dbReference type="KEGG" id="dph:EHF33_14410"/>
<dbReference type="EMBL" id="CP034184">
    <property type="protein sequence ID" value="AZI44103.1"/>
    <property type="molecule type" value="Genomic_DNA"/>
</dbReference>
<keyword evidence="8" id="KW-1185">Reference proteome</keyword>
<dbReference type="Proteomes" id="UP000276417">
    <property type="component" value="Plasmid unnamed2"/>
</dbReference>
<dbReference type="EMBL" id="CP034186">
    <property type="protein sequence ID" value="AZI44860.1"/>
    <property type="molecule type" value="Genomic_DNA"/>
</dbReference>
<name>A0A3G8YIS2_9DEIO</name>
<evidence type="ECO:0000313" key="3">
    <source>
        <dbReference type="EMBL" id="AZI44103.1"/>
    </source>
</evidence>
<evidence type="ECO:0000313" key="8">
    <source>
        <dbReference type="Proteomes" id="UP000276417"/>
    </source>
</evidence>
<dbReference type="GO" id="GO:0006313">
    <property type="term" value="P:DNA transposition"/>
    <property type="evidence" value="ECO:0007669"/>
    <property type="project" value="InterPro"/>
</dbReference>
<evidence type="ECO:0008006" key="9">
    <source>
        <dbReference type="Google" id="ProtNLM"/>
    </source>
</evidence>
<dbReference type="KEGG" id="dph:EHF33_15470"/>
<dbReference type="KEGG" id="dph:EHF33_18250"/>
<dbReference type="KEGG" id="dph:EHF33_14795"/>
<keyword evidence="7" id="KW-0614">Plasmid</keyword>
<accession>A0A3G8YIS2</accession>
<dbReference type="Proteomes" id="UP000276417">
    <property type="component" value="Chromosome 2"/>
</dbReference>
<geneLocation type="plasmid" evidence="7 8">
    <name>unnamed2</name>
</geneLocation>